<name>A0A2M4DAH6_ANODA</name>
<dbReference type="EMBL" id="GGFL01010377">
    <property type="protein sequence ID" value="MBW74555.1"/>
    <property type="molecule type" value="Transcribed_RNA"/>
</dbReference>
<feature type="chain" id="PRO_5014824551" evidence="1">
    <location>
        <begin position="18"/>
        <end position="70"/>
    </location>
</feature>
<protein>
    <submittedName>
        <fullName evidence="2">Putative secreted protein</fullName>
    </submittedName>
</protein>
<accession>A0A2M4DAH6</accession>
<evidence type="ECO:0000313" key="2">
    <source>
        <dbReference type="EMBL" id="MBW74555.1"/>
    </source>
</evidence>
<reference evidence="2" key="1">
    <citation type="submission" date="2018-01" db="EMBL/GenBank/DDBJ databases">
        <title>An insight into the sialome of Amazonian anophelines.</title>
        <authorList>
            <person name="Ribeiro J.M."/>
            <person name="Scarpassa V."/>
            <person name="Calvo E."/>
        </authorList>
    </citation>
    <scope>NUCLEOTIDE SEQUENCE</scope>
</reference>
<sequence>MSWLIIIDFELFSTIAGFVCRTMCLELHRIDPSSHGIRHSIADSTGLADNMLRTPECVLSFRFRNGSSWS</sequence>
<proteinExistence type="predicted"/>
<evidence type="ECO:0000256" key="1">
    <source>
        <dbReference type="SAM" id="SignalP"/>
    </source>
</evidence>
<feature type="signal peptide" evidence="1">
    <location>
        <begin position="1"/>
        <end position="17"/>
    </location>
</feature>
<keyword evidence="1" id="KW-0732">Signal</keyword>
<organism evidence="2">
    <name type="scientific">Anopheles darlingi</name>
    <name type="common">Mosquito</name>
    <dbReference type="NCBI Taxonomy" id="43151"/>
    <lineage>
        <taxon>Eukaryota</taxon>
        <taxon>Metazoa</taxon>
        <taxon>Ecdysozoa</taxon>
        <taxon>Arthropoda</taxon>
        <taxon>Hexapoda</taxon>
        <taxon>Insecta</taxon>
        <taxon>Pterygota</taxon>
        <taxon>Neoptera</taxon>
        <taxon>Endopterygota</taxon>
        <taxon>Diptera</taxon>
        <taxon>Nematocera</taxon>
        <taxon>Culicoidea</taxon>
        <taxon>Culicidae</taxon>
        <taxon>Anophelinae</taxon>
        <taxon>Anopheles</taxon>
    </lineage>
</organism>
<dbReference type="AlphaFoldDB" id="A0A2M4DAH6"/>